<gene>
    <name evidence="2" type="ORF">ROZALSC1DRAFT_30327</name>
</gene>
<sequence length="193" mass="22839">MMLKCKITKCKINSSPWRTTLVPDTFTFGQLHELLIILFDWDPDINHRFLHGDDRNSKAPSNNEITNDEDQSKIKEHFIRNNVMFYEIDEKRVSVLIKLENSSIPAEQGVFYPIVLRGKGVMNFGNIEYESVRKSHNMNRMDKNKLNGRIRKRFGKRYIKTISDDENEDSENETEMDQCYEYFDVDAFINDKK</sequence>
<dbReference type="Proteomes" id="UP000281549">
    <property type="component" value="Unassembled WGS sequence"/>
</dbReference>
<reference evidence="3" key="1">
    <citation type="journal article" date="2018" name="Nat. Microbiol.">
        <title>Leveraging single-cell genomics to expand the fungal tree of life.</title>
        <authorList>
            <person name="Ahrendt S.R."/>
            <person name="Quandt C.A."/>
            <person name="Ciobanu D."/>
            <person name="Clum A."/>
            <person name="Salamov A."/>
            <person name="Andreopoulos B."/>
            <person name="Cheng J.F."/>
            <person name="Woyke T."/>
            <person name="Pelin A."/>
            <person name="Henrissat B."/>
            <person name="Reynolds N.K."/>
            <person name="Benny G.L."/>
            <person name="Smith M.E."/>
            <person name="James T.Y."/>
            <person name="Grigoriev I.V."/>
        </authorList>
    </citation>
    <scope>NUCLEOTIDE SEQUENCE [LARGE SCALE GENOMIC DNA]</scope>
    <source>
        <strain evidence="3">CSF55</strain>
    </source>
</reference>
<name>A0A4P9YI13_ROZAC</name>
<evidence type="ECO:0000259" key="1">
    <source>
        <dbReference type="Pfam" id="PF07929"/>
    </source>
</evidence>
<dbReference type="Pfam" id="PF07929">
    <property type="entry name" value="PRiA4_ORF3"/>
    <property type="match status" value="1"/>
</dbReference>
<proteinExistence type="predicted"/>
<dbReference type="EMBL" id="ML005626">
    <property type="protein sequence ID" value="RKP17920.1"/>
    <property type="molecule type" value="Genomic_DNA"/>
</dbReference>
<feature type="domain" description="Plasmid pRiA4b Orf3-like" evidence="1">
    <location>
        <begin position="4"/>
        <end position="121"/>
    </location>
</feature>
<dbReference type="InterPro" id="IPR024047">
    <property type="entry name" value="MM3350-like_sf"/>
</dbReference>
<evidence type="ECO:0000313" key="2">
    <source>
        <dbReference type="EMBL" id="RKP17920.1"/>
    </source>
</evidence>
<organism evidence="2 3">
    <name type="scientific">Rozella allomycis (strain CSF55)</name>
    <dbReference type="NCBI Taxonomy" id="988480"/>
    <lineage>
        <taxon>Eukaryota</taxon>
        <taxon>Fungi</taxon>
        <taxon>Fungi incertae sedis</taxon>
        <taxon>Cryptomycota</taxon>
        <taxon>Cryptomycota incertae sedis</taxon>
        <taxon>Rozella</taxon>
    </lineage>
</organism>
<accession>A0A4P9YI13</accession>
<dbReference type="AlphaFoldDB" id="A0A4P9YI13"/>
<dbReference type="SUPFAM" id="SSF159941">
    <property type="entry name" value="MM3350-like"/>
    <property type="match status" value="1"/>
</dbReference>
<evidence type="ECO:0000313" key="3">
    <source>
        <dbReference type="Proteomes" id="UP000281549"/>
    </source>
</evidence>
<dbReference type="InterPro" id="IPR012912">
    <property type="entry name" value="Plasmid_pRiA4b_Orf3-like"/>
</dbReference>
<protein>
    <recommendedName>
        <fullName evidence="1">Plasmid pRiA4b Orf3-like domain-containing protein</fullName>
    </recommendedName>
</protein>
<dbReference type="Gene3D" id="3.10.290.30">
    <property type="entry name" value="MM3350-like"/>
    <property type="match status" value="1"/>
</dbReference>